<accession>A0ABW2SR72</accession>
<evidence type="ECO:0000256" key="1">
    <source>
        <dbReference type="SAM" id="Phobius"/>
    </source>
</evidence>
<sequence>MTPRDDLRIGDAERDVAMEALREHYAEGRLTREELDERLELTLSARTGGDLAVVCADLPGLPGPRDPGPERFEDTGNPGDRGWHAHAWGVHRPGFRPGSRFRHRAAWSHHHPGRRGGPLFAPAVILLLVAGVAMAGAGVLKFLLLAWLAVAVSGLLRHRRWHSRARARRFSPPGAF</sequence>
<dbReference type="PANTHER" id="PTHR40763:SF5">
    <property type="entry name" value="MEMBRANE PROTEIN"/>
    <property type="match status" value="1"/>
</dbReference>
<feature type="transmembrane region" description="Helical" evidence="1">
    <location>
        <begin position="119"/>
        <end position="136"/>
    </location>
</feature>
<keyword evidence="1" id="KW-0812">Transmembrane</keyword>
<dbReference type="EMBL" id="JBHTEE010000001">
    <property type="protein sequence ID" value="MFC7598793.1"/>
    <property type="molecule type" value="Genomic_DNA"/>
</dbReference>
<keyword evidence="4" id="KW-1185">Reference proteome</keyword>
<reference evidence="4" key="1">
    <citation type="journal article" date="2019" name="Int. J. Syst. Evol. Microbiol.">
        <title>The Global Catalogue of Microorganisms (GCM) 10K type strain sequencing project: providing services to taxonomists for standard genome sequencing and annotation.</title>
        <authorList>
            <consortium name="The Broad Institute Genomics Platform"/>
            <consortium name="The Broad Institute Genome Sequencing Center for Infectious Disease"/>
            <person name="Wu L."/>
            <person name="Ma J."/>
        </authorList>
    </citation>
    <scope>NUCLEOTIDE SEQUENCE [LARGE SCALE GENOMIC DNA]</scope>
    <source>
        <strain evidence="4">JCM 10083</strain>
    </source>
</reference>
<dbReference type="RefSeq" id="WP_343967560.1">
    <property type="nucleotide sequence ID" value="NZ_BAAAGK010000058.1"/>
</dbReference>
<dbReference type="InterPro" id="IPR012551">
    <property type="entry name" value="DUF1707_SHOCT-like"/>
</dbReference>
<evidence type="ECO:0000259" key="2">
    <source>
        <dbReference type="Pfam" id="PF08044"/>
    </source>
</evidence>
<keyword evidence="1" id="KW-0472">Membrane</keyword>
<name>A0ABW2SR72_9ACTN</name>
<organism evidence="3 4">
    <name type="scientific">Streptosporangium amethystogenes subsp. fukuiense</name>
    <dbReference type="NCBI Taxonomy" id="698418"/>
    <lineage>
        <taxon>Bacteria</taxon>
        <taxon>Bacillati</taxon>
        <taxon>Actinomycetota</taxon>
        <taxon>Actinomycetes</taxon>
        <taxon>Streptosporangiales</taxon>
        <taxon>Streptosporangiaceae</taxon>
        <taxon>Streptosporangium</taxon>
    </lineage>
</organism>
<dbReference type="Proteomes" id="UP001596514">
    <property type="component" value="Unassembled WGS sequence"/>
</dbReference>
<evidence type="ECO:0000313" key="3">
    <source>
        <dbReference type="EMBL" id="MFC7598793.1"/>
    </source>
</evidence>
<protein>
    <submittedName>
        <fullName evidence="3">DUF1707 domain-containing protein</fullName>
    </submittedName>
</protein>
<comment type="caution">
    <text evidence="3">The sequence shown here is derived from an EMBL/GenBank/DDBJ whole genome shotgun (WGS) entry which is preliminary data.</text>
</comment>
<proteinExistence type="predicted"/>
<evidence type="ECO:0000313" key="4">
    <source>
        <dbReference type="Proteomes" id="UP001596514"/>
    </source>
</evidence>
<dbReference type="PANTHER" id="PTHR40763">
    <property type="entry name" value="MEMBRANE PROTEIN-RELATED"/>
    <property type="match status" value="1"/>
</dbReference>
<keyword evidence="1" id="KW-1133">Transmembrane helix</keyword>
<dbReference type="Pfam" id="PF08044">
    <property type="entry name" value="DUF1707"/>
    <property type="match status" value="1"/>
</dbReference>
<gene>
    <name evidence="3" type="ORF">ACFQVD_01585</name>
</gene>
<feature type="domain" description="DUF1707" evidence="2">
    <location>
        <begin position="7"/>
        <end position="59"/>
    </location>
</feature>